<dbReference type="SMART" id="SM00829">
    <property type="entry name" value="PKS_ER"/>
    <property type="match status" value="1"/>
</dbReference>
<feature type="domain" description="Enoyl reductase (ER)" evidence="4">
    <location>
        <begin position="22"/>
        <end position="404"/>
    </location>
</feature>
<dbReference type="SUPFAM" id="SSF50129">
    <property type="entry name" value="GroES-like"/>
    <property type="match status" value="1"/>
</dbReference>
<evidence type="ECO:0000256" key="2">
    <source>
        <dbReference type="ARBA" id="ARBA00011245"/>
    </source>
</evidence>
<dbReference type="Proteomes" id="UP000799444">
    <property type="component" value="Unassembled WGS sequence"/>
</dbReference>
<reference evidence="5" key="1">
    <citation type="journal article" date="2020" name="Stud. Mycol.">
        <title>101 Dothideomycetes genomes: a test case for predicting lifestyles and emergence of pathogens.</title>
        <authorList>
            <person name="Haridas S."/>
            <person name="Albert R."/>
            <person name="Binder M."/>
            <person name="Bloem J."/>
            <person name="Labutti K."/>
            <person name="Salamov A."/>
            <person name="Andreopoulos B."/>
            <person name="Baker S."/>
            <person name="Barry K."/>
            <person name="Bills G."/>
            <person name="Bluhm B."/>
            <person name="Cannon C."/>
            <person name="Castanera R."/>
            <person name="Culley D."/>
            <person name="Daum C."/>
            <person name="Ezra D."/>
            <person name="Gonzalez J."/>
            <person name="Henrissat B."/>
            <person name="Kuo A."/>
            <person name="Liang C."/>
            <person name="Lipzen A."/>
            <person name="Lutzoni F."/>
            <person name="Magnuson J."/>
            <person name="Mondo S."/>
            <person name="Nolan M."/>
            <person name="Ohm R."/>
            <person name="Pangilinan J."/>
            <person name="Park H.-J."/>
            <person name="Ramirez L."/>
            <person name="Alfaro M."/>
            <person name="Sun H."/>
            <person name="Tritt A."/>
            <person name="Yoshinaga Y."/>
            <person name="Zwiers L.-H."/>
            <person name="Turgeon B."/>
            <person name="Goodwin S."/>
            <person name="Spatafora J."/>
            <person name="Crous P."/>
            <person name="Grigoriev I."/>
        </authorList>
    </citation>
    <scope>NUCLEOTIDE SEQUENCE</scope>
    <source>
        <strain evidence="5">CBS 125425</strain>
    </source>
</reference>
<evidence type="ECO:0000256" key="1">
    <source>
        <dbReference type="ARBA" id="ARBA00008072"/>
    </source>
</evidence>
<evidence type="ECO:0000313" key="6">
    <source>
        <dbReference type="Proteomes" id="UP000799444"/>
    </source>
</evidence>
<gene>
    <name evidence="5" type="ORF">EJ04DRAFT_447681</name>
</gene>
<dbReference type="InterPro" id="IPR020843">
    <property type="entry name" value="ER"/>
</dbReference>
<dbReference type="InterPro" id="IPR036291">
    <property type="entry name" value="NAD(P)-bd_dom_sf"/>
</dbReference>
<dbReference type="InterPro" id="IPR013154">
    <property type="entry name" value="ADH-like_N"/>
</dbReference>
<dbReference type="Gene3D" id="3.90.180.10">
    <property type="entry name" value="Medium-chain alcohol dehydrogenases, catalytic domain"/>
    <property type="match status" value="1"/>
</dbReference>
<dbReference type="EMBL" id="ML996252">
    <property type="protein sequence ID" value="KAF2729211.1"/>
    <property type="molecule type" value="Genomic_DNA"/>
</dbReference>
<evidence type="ECO:0000259" key="4">
    <source>
        <dbReference type="SMART" id="SM00829"/>
    </source>
</evidence>
<dbReference type="PANTHER" id="PTHR43482">
    <property type="entry name" value="PROTEIN AST1-RELATED"/>
    <property type="match status" value="1"/>
</dbReference>
<dbReference type="CDD" id="cd08249">
    <property type="entry name" value="enoyl_reductase_like"/>
    <property type="match status" value="1"/>
</dbReference>
<comment type="caution">
    <text evidence="5">The sequence shown here is derived from an EMBL/GenBank/DDBJ whole genome shotgun (WGS) entry which is preliminary data.</text>
</comment>
<dbReference type="GO" id="GO:0016651">
    <property type="term" value="F:oxidoreductase activity, acting on NAD(P)H"/>
    <property type="evidence" value="ECO:0007669"/>
    <property type="project" value="InterPro"/>
</dbReference>
<dbReference type="InterPro" id="IPR047122">
    <property type="entry name" value="Trans-enoyl_RdTase-like"/>
</dbReference>
<protein>
    <submittedName>
        <fullName evidence="5">GroES-like protein</fullName>
    </submittedName>
</protein>
<dbReference type="Pfam" id="PF08240">
    <property type="entry name" value="ADH_N"/>
    <property type="match status" value="1"/>
</dbReference>
<name>A0A9P4UXP1_9PLEO</name>
<accession>A0A9P4UXP1</accession>
<dbReference type="InterPro" id="IPR011032">
    <property type="entry name" value="GroES-like_sf"/>
</dbReference>
<keyword evidence="3" id="KW-0560">Oxidoreductase</keyword>
<organism evidence="5 6">
    <name type="scientific">Polyplosphaeria fusca</name>
    <dbReference type="NCBI Taxonomy" id="682080"/>
    <lineage>
        <taxon>Eukaryota</taxon>
        <taxon>Fungi</taxon>
        <taxon>Dikarya</taxon>
        <taxon>Ascomycota</taxon>
        <taxon>Pezizomycotina</taxon>
        <taxon>Dothideomycetes</taxon>
        <taxon>Pleosporomycetidae</taxon>
        <taxon>Pleosporales</taxon>
        <taxon>Tetraplosphaeriaceae</taxon>
        <taxon>Polyplosphaeria</taxon>
    </lineage>
</organism>
<dbReference type="Gene3D" id="3.40.50.720">
    <property type="entry name" value="NAD(P)-binding Rossmann-like Domain"/>
    <property type="match status" value="1"/>
</dbReference>
<dbReference type="OrthoDB" id="201656at2759"/>
<sequence length="410" mass="45312">MLAQSLPGGHASFTPEKQRQLLLHEAKQPYQVESERDVPKARQGELLVKVLAVGLNPIDWKSAQYGFGIPSLPCINGRELVGRVVSRDQSQRPDIEIGDAILSICTDYRDFRKSAFQEYAIATDFNAIKLPPQIDYAHAASIGVAFVAAALSLGICFGVTFPIANKDETLDLLEVAKSQGRDKIPQDTVEEVFNSIDPWNRPHAGEWILIYGASSITAQIAIQLARWAHLRVIAVVDLDKHEERLRTLGADKLIDRKDLSAAASQIRTEIKAPIRFALDTIGPDTALWCHDLLASRTGIQCRPSLRHSASGTWAMGAVSSLPHLICLTGAPKVEESNVRLHSVPIKLFHEHEGVGRVLSGWLRDLLDSGELRLPETLFERGGLDVIGRSLERLRRGEVSGKRLVVRFEDL</sequence>
<dbReference type="InterPro" id="IPR052585">
    <property type="entry name" value="Lipid_raft_assoc_Zn_ADH"/>
</dbReference>
<dbReference type="AlphaFoldDB" id="A0A9P4UXP1"/>
<comment type="similarity">
    <text evidence="1">Belongs to the zinc-containing alcohol dehydrogenase family.</text>
</comment>
<dbReference type="PANTHER" id="PTHR43482:SF2">
    <property type="entry name" value="ZINC-BINDING DEHYDROGENASE FAMILY, PUTATIVE (AFU_ORTHOLOGUE AFUA_3G15030)-RELATED"/>
    <property type="match status" value="1"/>
</dbReference>
<evidence type="ECO:0000313" key="5">
    <source>
        <dbReference type="EMBL" id="KAF2729211.1"/>
    </source>
</evidence>
<comment type="subunit">
    <text evidence="2">Monomer.</text>
</comment>
<keyword evidence="6" id="KW-1185">Reference proteome</keyword>
<proteinExistence type="inferred from homology"/>
<dbReference type="SUPFAM" id="SSF51735">
    <property type="entry name" value="NAD(P)-binding Rossmann-fold domains"/>
    <property type="match status" value="1"/>
</dbReference>
<evidence type="ECO:0000256" key="3">
    <source>
        <dbReference type="ARBA" id="ARBA00023002"/>
    </source>
</evidence>